<dbReference type="SUPFAM" id="SSF141523">
    <property type="entry name" value="L,D-transpeptidase catalytic domain-like"/>
    <property type="match status" value="1"/>
</dbReference>
<evidence type="ECO:0000313" key="8">
    <source>
        <dbReference type="Proteomes" id="UP000295281"/>
    </source>
</evidence>
<dbReference type="InterPro" id="IPR005490">
    <property type="entry name" value="LD_TPept_cat_dom"/>
</dbReference>
<evidence type="ECO:0000256" key="5">
    <source>
        <dbReference type="ARBA" id="ARBA00023316"/>
    </source>
</evidence>
<keyword evidence="2" id="KW-0808">Transferase</keyword>
<protein>
    <submittedName>
        <fullName evidence="7">Uncharacterized protein</fullName>
    </submittedName>
</protein>
<reference evidence="7 8" key="1">
    <citation type="submission" date="2019-03" db="EMBL/GenBank/DDBJ databases">
        <title>Genomic Encyclopedia of Type Strains, Phase IV (KMG-IV): sequencing the most valuable type-strain genomes for metagenomic binning, comparative biology and taxonomic classification.</title>
        <authorList>
            <person name="Goeker M."/>
        </authorList>
    </citation>
    <scope>NUCLEOTIDE SEQUENCE [LARGE SCALE GENOMIC DNA]</scope>
    <source>
        <strain evidence="7 8">DSM 46770</strain>
    </source>
</reference>
<evidence type="ECO:0000256" key="6">
    <source>
        <dbReference type="SAM" id="MobiDB-lite"/>
    </source>
</evidence>
<feature type="compositionally biased region" description="Polar residues" evidence="6">
    <location>
        <begin position="34"/>
        <end position="45"/>
    </location>
</feature>
<accession>A0A4R6V5D3</accession>
<keyword evidence="4" id="KW-0573">Peptidoglycan synthesis</keyword>
<dbReference type="EMBL" id="SNYN01000001">
    <property type="protein sequence ID" value="TDQ55561.1"/>
    <property type="molecule type" value="Genomic_DNA"/>
</dbReference>
<dbReference type="GO" id="GO:0008360">
    <property type="term" value="P:regulation of cell shape"/>
    <property type="evidence" value="ECO:0007669"/>
    <property type="project" value="UniProtKB-KW"/>
</dbReference>
<evidence type="ECO:0000256" key="3">
    <source>
        <dbReference type="ARBA" id="ARBA00022960"/>
    </source>
</evidence>
<evidence type="ECO:0000256" key="2">
    <source>
        <dbReference type="ARBA" id="ARBA00022679"/>
    </source>
</evidence>
<evidence type="ECO:0000313" key="7">
    <source>
        <dbReference type="EMBL" id="TDQ55561.1"/>
    </source>
</evidence>
<proteinExistence type="predicted"/>
<dbReference type="GO" id="GO:0016740">
    <property type="term" value="F:transferase activity"/>
    <property type="evidence" value="ECO:0007669"/>
    <property type="project" value="UniProtKB-KW"/>
</dbReference>
<comment type="pathway">
    <text evidence="1">Cell wall biogenesis; peptidoglycan biosynthesis.</text>
</comment>
<dbReference type="UniPathway" id="UPA00219"/>
<keyword evidence="5" id="KW-0961">Cell wall biogenesis/degradation</keyword>
<feature type="region of interest" description="Disordered" evidence="6">
    <location>
        <begin position="74"/>
        <end position="119"/>
    </location>
</feature>
<organism evidence="7 8">
    <name type="scientific">Actinorugispora endophytica</name>
    <dbReference type="NCBI Taxonomy" id="1605990"/>
    <lineage>
        <taxon>Bacteria</taxon>
        <taxon>Bacillati</taxon>
        <taxon>Actinomycetota</taxon>
        <taxon>Actinomycetes</taxon>
        <taxon>Streptosporangiales</taxon>
        <taxon>Nocardiopsidaceae</taxon>
        <taxon>Actinorugispora</taxon>
    </lineage>
</organism>
<comment type="caution">
    <text evidence="7">The sequence shown here is derived from an EMBL/GenBank/DDBJ whole genome shotgun (WGS) entry which is preliminary data.</text>
</comment>
<keyword evidence="3" id="KW-0133">Cell shape</keyword>
<keyword evidence="8" id="KW-1185">Reference proteome</keyword>
<evidence type="ECO:0000256" key="4">
    <source>
        <dbReference type="ARBA" id="ARBA00022984"/>
    </source>
</evidence>
<feature type="region of interest" description="Disordered" evidence="6">
    <location>
        <begin position="26"/>
        <end position="46"/>
    </location>
</feature>
<dbReference type="InterPro" id="IPR038063">
    <property type="entry name" value="Transpep_catalytic_dom"/>
</dbReference>
<dbReference type="Proteomes" id="UP000295281">
    <property type="component" value="Unassembled WGS sequence"/>
</dbReference>
<gene>
    <name evidence="7" type="ORF">EV190_101893</name>
</gene>
<dbReference type="Gene3D" id="2.40.440.10">
    <property type="entry name" value="L,D-transpeptidase catalytic domain-like"/>
    <property type="match status" value="1"/>
</dbReference>
<sequence>MDSSTFSMPEGAAPYRVAADYEVRIPNSGEHAHTSSNPLLGQADTSRGRVNMNHADSRWFYGNTLVGDPFIVTGSPRAGGRQRPGLLAALPGRMGGPERSRRAGRDRRRHRPGSAYSGS</sequence>
<dbReference type="GO" id="GO:0009252">
    <property type="term" value="P:peptidoglycan biosynthetic process"/>
    <property type="evidence" value="ECO:0007669"/>
    <property type="project" value="UniProtKB-UniPathway"/>
</dbReference>
<name>A0A4R6V5D3_9ACTN</name>
<dbReference type="CDD" id="cd16913">
    <property type="entry name" value="YkuD_like"/>
    <property type="match status" value="1"/>
</dbReference>
<dbReference type="AlphaFoldDB" id="A0A4R6V5D3"/>
<dbReference type="GO" id="GO:0071555">
    <property type="term" value="P:cell wall organization"/>
    <property type="evidence" value="ECO:0007669"/>
    <property type="project" value="UniProtKB-KW"/>
</dbReference>
<evidence type="ECO:0000256" key="1">
    <source>
        <dbReference type="ARBA" id="ARBA00004752"/>
    </source>
</evidence>